<feature type="compositionally biased region" description="Gly residues" evidence="1">
    <location>
        <begin position="1"/>
        <end position="10"/>
    </location>
</feature>
<comment type="caution">
    <text evidence="2">The sequence shown here is derived from an EMBL/GenBank/DDBJ whole genome shotgun (WGS) entry which is preliminary data.</text>
</comment>
<accession>A0ABQ6M4U1</accession>
<dbReference type="Gene3D" id="3.40.50.150">
    <property type="entry name" value="Vaccinia Virus protein VP39"/>
    <property type="match status" value="1"/>
</dbReference>
<evidence type="ECO:0000256" key="1">
    <source>
        <dbReference type="SAM" id="MobiDB-lite"/>
    </source>
</evidence>
<evidence type="ECO:0008006" key="4">
    <source>
        <dbReference type="Google" id="ProtNLM"/>
    </source>
</evidence>
<feature type="region of interest" description="Disordered" evidence="1">
    <location>
        <begin position="46"/>
        <end position="87"/>
    </location>
</feature>
<reference evidence="2 3" key="1">
    <citation type="journal article" date="2023" name="Commun. Biol.">
        <title>Genome analysis of Parmales, the sister group of diatoms, reveals the evolutionary specialization of diatoms from phago-mixotrophs to photoautotrophs.</title>
        <authorList>
            <person name="Ban H."/>
            <person name="Sato S."/>
            <person name="Yoshikawa S."/>
            <person name="Yamada K."/>
            <person name="Nakamura Y."/>
            <person name="Ichinomiya M."/>
            <person name="Sato N."/>
            <person name="Blanc-Mathieu R."/>
            <person name="Endo H."/>
            <person name="Kuwata A."/>
            <person name="Ogata H."/>
        </authorList>
    </citation>
    <scope>NUCLEOTIDE SEQUENCE [LARGE SCALE GENOMIC DNA]</scope>
</reference>
<dbReference type="SUPFAM" id="SSF53335">
    <property type="entry name" value="S-adenosyl-L-methionine-dependent methyltransferases"/>
    <property type="match status" value="1"/>
</dbReference>
<evidence type="ECO:0000313" key="3">
    <source>
        <dbReference type="Proteomes" id="UP001165060"/>
    </source>
</evidence>
<dbReference type="Proteomes" id="UP001165060">
    <property type="component" value="Unassembled WGS sequence"/>
</dbReference>
<evidence type="ECO:0000313" key="2">
    <source>
        <dbReference type="EMBL" id="GMI19457.1"/>
    </source>
</evidence>
<organism evidence="2 3">
    <name type="scientific">Tetraparma gracilis</name>
    <dbReference type="NCBI Taxonomy" id="2962635"/>
    <lineage>
        <taxon>Eukaryota</taxon>
        <taxon>Sar</taxon>
        <taxon>Stramenopiles</taxon>
        <taxon>Ochrophyta</taxon>
        <taxon>Bolidophyceae</taxon>
        <taxon>Parmales</taxon>
        <taxon>Triparmaceae</taxon>
        <taxon>Tetraparma</taxon>
    </lineage>
</organism>
<feature type="compositionally biased region" description="Basic residues" evidence="1">
    <location>
        <begin position="69"/>
        <end position="78"/>
    </location>
</feature>
<dbReference type="PANTHER" id="PTHR39290:SF6">
    <property type="entry name" value="S-ADENOSYL-L-METHIONINE-DEPENDENT METHYLTRANSFERASES SUPERFAMILY PROTEIN"/>
    <property type="match status" value="1"/>
</dbReference>
<feature type="region of interest" description="Disordered" evidence="1">
    <location>
        <begin position="1"/>
        <end position="20"/>
    </location>
</feature>
<protein>
    <recommendedName>
        <fullName evidence="4">Methyltransferase domain-containing protein</fullName>
    </recommendedName>
</protein>
<sequence>CVESGAGAGPTGAEPRLSFSPKVDGLLLTGATNPMDGWDDLFAAAAGGGAAAPPPAAAGKRRADDGEPKKKKKKKKQVGKGASPGGGFPEFVQHLASLRSHLVSLLSPSPPSSPAAPYDEALPRLLRSFLPHPQNTPAHPLLSALLLLLPPPRDPPARLSLLAAADELYYTLYHHLLSLLPPRTITRDFSSLLSVPSPPHYFGGAPDSALAKTDPLAALHALHISESLLVLPSLSPPSSYVRAAKKTAALPPSPDVFSDAHHEVPLPLEVARYKDVHRRWPCHVYGYASWDGLDLGDFAEEFVDFGAGTGYLSNSLKLASLHITALDVSPPSASTLNEYHGSVSSHCAVARGVVKDIPAPTAGKRTALVLCYPCPDNDMGAAAAKRFLALGGQVVVHVGEHGGVTGTRELERVLAGMEMLGGTDCRRWGSDCARVEVFGRRGAREAGYEKDRGACGLLMCGGCGKEGGYRCRFARELVYCGEACWEGGRAERRERMRQVALPAGLEERMEWGDRWAVVDVEKMGARR</sequence>
<dbReference type="PANTHER" id="PTHR39290">
    <property type="entry name" value="C3H1-TYPE DOMAIN-CONTAINING PROTEIN-RELATED"/>
    <property type="match status" value="1"/>
</dbReference>
<dbReference type="EMBL" id="BRYB01005023">
    <property type="protein sequence ID" value="GMI19457.1"/>
    <property type="molecule type" value="Genomic_DNA"/>
</dbReference>
<keyword evidence="3" id="KW-1185">Reference proteome</keyword>
<name>A0ABQ6M4U1_9STRA</name>
<dbReference type="InterPro" id="IPR029063">
    <property type="entry name" value="SAM-dependent_MTases_sf"/>
</dbReference>
<feature type="non-terminal residue" evidence="2">
    <location>
        <position position="1"/>
    </location>
</feature>
<proteinExistence type="predicted"/>
<gene>
    <name evidence="2" type="ORF">TeGR_g9626</name>
</gene>